<keyword evidence="1" id="KW-0732">Signal</keyword>
<sequence length="191" mass="19504">MRILILTASVLALAACSQPAEAPAPADAPAATDAAQPASFDASAGGLLEADGLTPAQPGGGTALKIPFGWTEAQVTEFLNGFWGREPERGECADLGLTTLTYGADLDLLFEGGRFAGYFAGEDAPETFSTIGEIHVGSTLAEIRAASPEVQVTEGSVGPEFGVGEVFGFLSGTGDDARVTGLYAGRACIFR</sequence>
<protein>
    <recommendedName>
        <fullName evidence="4">Lipoprotein</fullName>
    </recommendedName>
</protein>
<feature type="chain" id="PRO_5047263241" description="Lipoprotein" evidence="1">
    <location>
        <begin position="23"/>
        <end position="191"/>
    </location>
</feature>
<dbReference type="Proteomes" id="UP001589906">
    <property type="component" value="Unassembled WGS sequence"/>
</dbReference>
<dbReference type="PROSITE" id="PS51257">
    <property type="entry name" value="PROKAR_LIPOPROTEIN"/>
    <property type="match status" value="1"/>
</dbReference>
<organism evidence="2 3">
    <name type="scientific">Brevundimonas balnearis</name>
    <dbReference type="NCBI Taxonomy" id="1572858"/>
    <lineage>
        <taxon>Bacteria</taxon>
        <taxon>Pseudomonadati</taxon>
        <taxon>Pseudomonadota</taxon>
        <taxon>Alphaproteobacteria</taxon>
        <taxon>Caulobacterales</taxon>
        <taxon>Caulobacteraceae</taxon>
        <taxon>Brevundimonas</taxon>
    </lineage>
</organism>
<name>A0ABV6R1C9_9CAUL</name>
<comment type="caution">
    <text evidence="2">The sequence shown here is derived from an EMBL/GenBank/DDBJ whole genome shotgun (WGS) entry which is preliminary data.</text>
</comment>
<proteinExistence type="predicted"/>
<evidence type="ECO:0008006" key="4">
    <source>
        <dbReference type="Google" id="ProtNLM"/>
    </source>
</evidence>
<dbReference type="RefSeq" id="WP_376835346.1">
    <property type="nucleotide sequence ID" value="NZ_JBHLSW010000004.1"/>
</dbReference>
<dbReference type="EMBL" id="JBHLSW010000004">
    <property type="protein sequence ID" value="MFC0633432.1"/>
    <property type="molecule type" value="Genomic_DNA"/>
</dbReference>
<feature type="signal peptide" evidence="1">
    <location>
        <begin position="1"/>
        <end position="22"/>
    </location>
</feature>
<evidence type="ECO:0000256" key="1">
    <source>
        <dbReference type="SAM" id="SignalP"/>
    </source>
</evidence>
<reference evidence="2 3" key="1">
    <citation type="submission" date="2024-09" db="EMBL/GenBank/DDBJ databases">
        <authorList>
            <person name="Sun Q."/>
            <person name="Mori K."/>
        </authorList>
    </citation>
    <scope>NUCLEOTIDE SEQUENCE [LARGE SCALE GENOMIC DNA]</scope>
    <source>
        <strain evidence="2 3">NCAIM B.02621</strain>
    </source>
</reference>
<evidence type="ECO:0000313" key="3">
    <source>
        <dbReference type="Proteomes" id="UP001589906"/>
    </source>
</evidence>
<gene>
    <name evidence="2" type="ORF">ACFFGE_06020</name>
</gene>
<keyword evidence="3" id="KW-1185">Reference proteome</keyword>
<accession>A0ABV6R1C9</accession>
<evidence type="ECO:0000313" key="2">
    <source>
        <dbReference type="EMBL" id="MFC0633432.1"/>
    </source>
</evidence>